<reference evidence="9" key="1">
    <citation type="submission" date="2021-01" db="EMBL/GenBank/DDBJ databases">
        <authorList>
            <person name="Corre E."/>
            <person name="Pelletier E."/>
            <person name="Niang G."/>
            <person name="Scheremetjew M."/>
            <person name="Finn R."/>
            <person name="Kale V."/>
            <person name="Holt S."/>
            <person name="Cochrane G."/>
            <person name="Meng A."/>
            <person name="Brown T."/>
            <person name="Cohen L."/>
        </authorList>
    </citation>
    <scope>NUCLEOTIDE SEQUENCE</scope>
    <source>
        <strain evidence="9">Pbaha01</strain>
    </source>
</reference>
<dbReference type="SUPFAM" id="SSF50630">
    <property type="entry name" value="Acid proteases"/>
    <property type="match status" value="1"/>
</dbReference>
<dbReference type="InterPro" id="IPR001461">
    <property type="entry name" value="Aspartic_peptidase_A1"/>
</dbReference>
<dbReference type="FunFam" id="2.40.70.10:FF:000008">
    <property type="entry name" value="Cathepsin D"/>
    <property type="match status" value="1"/>
</dbReference>
<dbReference type="PROSITE" id="PS51767">
    <property type="entry name" value="PEPTIDASE_A1"/>
    <property type="match status" value="1"/>
</dbReference>
<dbReference type="EMBL" id="HBEG01030869">
    <property type="protein sequence ID" value="CAD8368422.1"/>
    <property type="molecule type" value="Transcribed_RNA"/>
</dbReference>
<dbReference type="PRINTS" id="PR00792">
    <property type="entry name" value="PEPSIN"/>
</dbReference>
<protein>
    <recommendedName>
        <fullName evidence="8">Peptidase A1 domain-containing protein</fullName>
    </recommendedName>
</protein>
<dbReference type="InterPro" id="IPR034164">
    <property type="entry name" value="Pepsin-like_dom"/>
</dbReference>
<feature type="active site" evidence="5">
    <location>
        <position position="206"/>
    </location>
</feature>
<evidence type="ECO:0000313" key="9">
    <source>
        <dbReference type="EMBL" id="CAD8368422.1"/>
    </source>
</evidence>
<accession>A0A7S0APF0</accession>
<dbReference type="PANTHER" id="PTHR47966:SF51">
    <property type="entry name" value="BETA-SITE APP-CLEAVING ENZYME, ISOFORM A-RELATED"/>
    <property type="match status" value="1"/>
</dbReference>
<keyword evidence="6" id="KW-1015">Disulfide bond</keyword>
<evidence type="ECO:0000256" key="6">
    <source>
        <dbReference type="PIRSR" id="PIRSR601461-2"/>
    </source>
</evidence>
<dbReference type="CDD" id="cd05471">
    <property type="entry name" value="pepsin_like"/>
    <property type="match status" value="1"/>
</dbReference>
<dbReference type="PROSITE" id="PS00141">
    <property type="entry name" value="ASP_PROTEASE"/>
    <property type="match status" value="2"/>
</dbReference>
<organism evidence="9">
    <name type="scientific">Pyrodinium bahamense</name>
    <dbReference type="NCBI Taxonomy" id="73915"/>
    <lineage>
        <taxon>Eukaryota</taxon>
        <taxon>Sar</taxon>
        <taxon>Alveolata</taxon>
        <taxon>Dinophyceae</taxon>
        <taxon>Gonyaulacales</taxon>
        <taxon>Pyrocystaceae</taxon>
        <taxon>Pyrodinium</taxon>
    </lineage>
</organism>
<feature type="disulfide bond" evidence="6">
    <location>
        <begin position="248"/>
        <end position="291"/>
    </location>
</feature>
<dbReference type="InterPro" id="IPR033121">
    <property type="entry name" value="PEPTIDASE_A1"/>
</dbReference>
<dbReference type="Pfam" id="PF00026">
    <property type="entry name" value="Asp"/>
    <property type="match status" value="1"/>
</dbReference>
<evidence type="ECO:0000256" key="2">
    <source>
        <dbReference type="ARBA" id="ARBA00022670"/>
    </source>
</evidence>
<dbReference type="Gene3D" id="2.40.70.10">
    <property type="entry name" value="Acid Proteases"/>
    <property type="match status" value="2"/>
</dbReference>
<evidence type="ECO:0000259" key="8">
    <source>
        <dbReference type="PROSITE" id="PS51767"/>
    </source>
</evidence>
<proteinExistence type="inferred from homology"/>
<dbReference type="PANTHER" id="PTHR47966">
    <property type="entry name" value="BETA-SITE APP-CLEAVING ENZYME, ISOFORM A-RELATED"/>
    <property type="match status" value="1"/>
</dbReference>
<name>A0A7S0APF0_9DINO</name>
<feature type="active site" evidence="5">
    <location>
        <position position="21"/>
    </location>
</feature>
<evidence type="ECO:0000256" key="4">
    <source>
        <dbReference type="ARBA" id="ARBA00022801"/>
    </source>
</evidence>
<evidence type="ECO:0000256" key="7">
    <source>
        <dbReference type="RuleBase" id="RU000454"/>
    </source>
</evidence>
<sequence>MALVAQIGVGTPPQMLTVLLDTGSSDMWIPSKNCKSCISHGVVQNHFFDAYASRTVEIFEPRNSSKYYVLNTIHYGSGVVQGVLVRDTVQFAGIIMDQQAFLLTEDEKMRMPDHAWDGIVGLAMPHLTSDGPPLFTKLLDAGVEPVFTFVPEMQATPAQLHLGPSGPAAYAAPGSLVWSAASSDSFWVIDAHVGVTRRVPRKLLVDTGTSLLLMPPKDMVAIVRAVAPSPMGDRCMVDSKLAMVFCACVDVAQMRPLHFFLDGRAFVLTPRDLFQPAGVPLGSGLPREPACGLLVSVTPIERGGTWIIGDVFLRKVVTVFDYARRRVGFAEPLPTQTPALLQDWEGFSEHPTLDQAGRALAGAALPAGLASAGFGLLAIASWRRAAGRGGAGPCSGRARCSRAVPQDDQLEQGLQE</sequence>
<dbReference type="GO" id="GO:0004190">
    <property type="term" value="F:aspartic-type endopeptidase activity"/>
    <property type="evidence" value="ECO:0007669"/>
    <property type="project" value="UniProtKB-KW"/>
</dbReference>
<dbReference type="GO" id="GO:0006508">
    <property type="term" value="P:proteolysis"/>
    <property type="evidence" value="ECO:0007669"/>
    <property type="project" value="UniProtKB-KW"/>
</dbReference>
<comment type="similarity">
    <text evidence="1 7">Belongs to the peptidase A1 family.</text>
</comment>
<keyword evidence="3 7" id="KW-0064">Aspartyl protease</keyword>
<evidence type="ECO:0000256" key="3">
    <source>
        <dbReference type="ARBA" id="ARBA00022750"/>
    </source>
</evidence>
<keyword evidence="4 7" id="KW-0378">Hydrolase</keyword>
<dbReference type="InterPro" id="IPR001969">
    <property type="entry name" value="Aspartic_peptidase_AS"/>
</dbReference>
<dbReference type="InterPro" id="IPR021109">
    <property type="entry name" value="Peptidase_aspartic_dom_sf"/>
</dbReference>
<evidence type="ECO:0000256" key="1">
    <source>
        <dbReference type="ARBA" id="ARBA00007447"/>
    </source>
</evidence>
<evidence type="ECO:0000256" key="5">
    <source>
        <dbReference type="PIRSR" id="PIRSR601461-1"/>
    </source>
</evidence>
<gene>
    <name evidence="9" type="ORF">PBAH0796_LOCUS18864</name>
</gene>
<keyword evidence="2 7" id="KW-0645">Protease</keyword>
<feature type="domain" description="Peptidase A1" evidence="8">
    <location>
        <begin position="3"/>
        <end position="330"/>
    </location>
</feature>
<dbReference type="AlphaFoldDB" id="A0A7S0APF0"/>